<proteinExistence type="predicted"/>
<dbReference type="Proteomes" id="UP000055060">
    <property type="component" value="Unassembled WGS sequence"/>
</dbReference>
<dbReference type="InterPro" id="IPR029063">
    <property type="entry name" value="SAM-dependent_MTases_sf"/>
</dbReference>
<dbReference type="SUPFAM" id="SSF53335">
    <property type="entry name" value="S-adenosyl-L-methionine-dependent methyltransferases"/>
    <property type="match status" value="1"/>
</dbReference>
<dbReference type="PRINTS" id="PR00507">
    <property type="entry name" value="N12N6MTFRASE"/>
</dbReference>
<reference evidence="7" key="1">
    <citation type="submission" date="2015-07" db="EMBL/GenBank/DDBJ databases">
        <title>Draft Genome Sequences of Anaerolinea thermolimosa IMO-1, Bellilinea caldifistulae GOMI-1, Leptolinea tardivitalis YMTK-2, Levilinea saccharolytica KIBI-1,Longilinea arvoryzae KOME-1, Previously Described as Members of the Anaerolineaceae (Chloroflexi).</title>
        <authorList>
            <person name="Sekiguchi Y."/>
            <person name="Ohashi A."/>
            <person name="Matsuura N."/>
            <person name="Tourlousse M.D."/>
        </authorList>
    </citation>
    <scope>NUCLEOTIDE SEQUENCE [LARGE SCALE GENOMIC DNA]</scope>
    <source>
        <strain evidence="7">KOME-1</strain>
    </source>
</reference>
<keyword evidence="2 7" id="KW-0489">Methyltransferase</keyword>
<feature type="domain" description="Type II methyltransferase M.TaqI-like" evidence="6">
    <location>
        <begin position="553"/>
        <end position="788"/>
    </location>
</feature>
<dbReference type="RefSeq" id="WP_075072595.1">
    <property type="nucleotide sequence ID" value="NZ_DF967972.1"/>
</dbReference>
<dbReference type="GO" id="GO:0032259">
    <property type="term" value="P:methylation"/>
    <property type="evidence" value="ECO:0007669"/>
    <property type="project" value="UniProtKB-KW"/>
</dbReference>
<evidence type="ECO:0000256" key="2">
    <source>
        <dbReference type="ARBA" id="ARBA00022603"/>
    </source>
</evidence>
<dbReference type="Gene3D" id="3.40.50.150">
    <property type="entry name" value="Vaccinia Virus protein VP39"/>
    <property type="match status" value="2"/>
</dbReference>
<evidence type="ECO:0000256" key="5">
    <source>
        <dbReference type="ARBA" id="ARBA00047942"/>
    </source>
</evidence>
<accession>A0A0S7B7D4</accession>
<evidence type="ECO:0000259" key="6">
    <source>
        <dbReference type="Pfam" id="PF07669"/>
    </source>
</evidence>
<dbReference type="EC" id="2.1.1.72" evidence="1"/>
<keyword evidence="8" id="KW-1185">Reference proteome</keyword>
<evidence type="ECO:0000313" key="7">
    <source>
        <dbReference type="EMBL" id="GAP13247.1"/>
    </source>
</evidence>
<sequence length="1378" mass="154709">MPVNQHNPFTTIHTEGALLPIDLLQRIVAGDSTLGGLDAESYHLPGSEKLNEAINRSWNRLLGAWAAFQTSRGRLGVGDVGTTLTRERWLMPFFQELGYGRLQAAKAIILEGKEYRVSHAWGEVPIHIVGCGVNLERRQAGVTGAAKSSPHSLMQEYLNRNPNQLWGMLSNGLTLRVLRDNASMTRQAYLEFDLEAMLTGEVYADFVVLWLVCHQSRVETQEGKPETCWLETWSKAAQEQGTRALDKLRDGVEQAITALGGGFLAHPGNTALKARLRSGALTREGYYRQLLRLVYRLIFLFASEDRDLLLDPQASSAARERYLKYYSATHLRHLAEQSRGGRHPDLYTTLRLVSAMLGGREASGVGSKGLGLPVLGSFLFSAEALPDLETAELENSALLSAVRGLAFILDGNTRRTVDYRNLGTRELGSVYESLLELHPLINMDAGMFELITSAGNERKTTGSYYTAEDLIKVLLDSALDPVILQAIQRAGPSIEAQIAALLALKVCDPACGSGHFLIAAARRIARRLAQLRSGDEEPSPEITRTALREVIQHCVYGVDINPMSVELCKVNLWLESIEPGKPLSFLDAHIRCGNSLVGLGPKMQVNELEVPDNAFQAVTGDHKPTAALLKKRNKQEREGQESLFVTMLKTREDLGAWLAEQARALEAMPEESAAEVQAKAEAYQQVSASAEYRRQQQIADLWTAAFFWQIKEPAGKALEITAPTLRQLRRLRGGSATQMGLQEEVARIRESLGFFHWPLEFAEVAAQGGFDCILGNPPWERIKLQEEEFFATRDPMIATAANKVARQKVIDQLTKTNPVLAQAFEEAKHAAEGSSKFMRASGRYPLTAVGDVNTYALFAEHFRVLLGTHGRAGIILPTGIATDDTTKKFFGDLIFNHALAQLWGFENEDFIFPAVHHAFKFCALVIVGQSEKVVSPDFVFFCRNFEKLKQFERHFTFTSQDIATVNPNTRTIPIFRTRTDAELTLKIYRRIPVLENENSGQNNWEISFLTMLHMANDSNLFLNKPTESSLSLYEAKMVWLYNHRFGTYEGRIDRGFTNLEPATTEQLRDVAWKPMSFYSVEKSIVDGRLKNYSSMWLMGFRDVTNATNERTVIFSIIPKSGVGHTLPLMFTNYTNKLPCLLGCLNSIILDYTARQKVSGMHLTFTYLRQLPVLPPEIFTPADLDFIAPRVLELVYTAYDLKPFAEDMGYYSEPFSWDEDRRALLRAELDAYYARLYGLTRDELRYILDPQDVYGPDFPGETFRVLKDKEMRLYGEYRTRRLVLEAWDRLEGVAPAPVSVPVEVSTSPKTESKAVQVKPVVEQAKEKSMPEPAPESQPMLSNFGLYKCGVCGKMVMGYDRENHQKETHSGKSVEWRKMR</sequence>
<name>A0A0S7B7D4_9CHLR</name>
<organism evidence="7">
    <name type="scientific">Longilinea arvoryzae</name>
    <dbReference type="NCBI Taxonomy" id="360412"/>
    <lineage>
        <taxon>Bacteria</taxon>
        <taxon>Bacillati</taxon>
        <taxon>Chloroflexota</taxon>
        <taxon>Anaerolineae</taxon>
        <taxon>Anaerolineales</taxon>
        <taxon>Anaerolineaceae</taxon>
        <taxon>Longilinea</taxon>
    </lineage>
</organism>
<dbReference type="InterPro" id="IPR050953">
    <property type="entry name" value="N4_N6_ade-DNA_methylase"/>
</dbReference>
<dbReference type="GO" id="GO:0006304">
    <property type="term" value="P:DNA modification"/>
    <property type="evidence" value="ECO:0007669"/>
    <property type="project" value="InterPro"/>
</dbReference>
<dbReference type="PANTHER" id="PTHR33841:SF1">
    <property type="entry name" value="DNA METHYLTRANSFERASE A"/>
    <property type="match status" value="1"/>
</dbReference>
<dbReference type="InterPro" id="IPR011639">
    <property type="entry name" value="MethylTrfase_TaqI-like_dom"/>
</dbReference>
<dbReference type="GO" id="GO:0009007">
    <property type="term" value="F:site-specific DNA-methyltransferase (adenine-specific) activity"/>
    <property type="evidence" value="ECO:0007669"/>
    <property type="project" value="UniProtKB-EC"/>
</dbReference>
<dbReference type="EMBL" id="DF967972">
    <property type="protein sequence ID" value="GAP13247.1"/>
    <property type="molecule type" value="Genomic_DNA"/>
</dbReference>
<dbReference type="PANTHER" id="PTHR33841">
    <property type="entry name" value="DNA METHYLTRANSFERASE YEEA-RELATED"/>
    <property type="match status" value="1"/>
</dbReference>
<keyword evidence="4" id="KW-0949">S-adenosyl-L-methionine</keyword>
<dbReference type="STRING" id="360412.LARV_00998"/>
<evidence type="ECO:0000256" key="4">
    <source>
        <dbReference type="ARBA" id="ARBA00022691"/>
    </source>
</evidence>
<dbReference type="OrthoDB" id="9815272at2"/>
<comment type="catalytic activity">
    <reaction evidence="5">
        <text>a 2'-deoxyadenosine in DNA + S-adenosyl-L-methionine = an N(6)-methyl-2'-deoxyadenosine in DNA + S-adenosyl-L-homocysteine + H(+)</text>
        <dbReference type="Rhea" id="RHEA:15197"/>
        <dbReference type="Rhea" id="RHEA-COMP:12418"/>
        <dbReference type="Rhea" id="RHEA-COMP:12419"/>
        <dbReference type="ChEBI" id="CHEBI:15378"/>
        <dbReference type="ChEBI" id="CHEBI:57856"/>
        <dbReference type="ChEBI" id="CHEBI:59789"/>
        <dbReference type="ChEBI" id="CHEBI:90615"/>
        <dbReference type="ChEBI" id="CHEBI:90616"/>
        <dbReference type="EC" id="2.1.1.72"/>
    </reaction>
</comment>
<keyword evidence="3 7" id="KW-0808">Transferase</keyword>
<gene>
    <name evidence="7" type="ORF">LARV_00998</name>
</gene>
<evidence type="ECO:0000256" key="3">
    <source>
        <dbReference type="ARBA" id="ARBA00022679"/>
    </source>
</evidence>
<evidence type="ECO:0000313" key="8">
    <source>
        <dbReference type="Proteomes" id="UP000055060"/>
    </source>
</evidence>
<protein>
    <recommendedName>
        <fullName evidence="1">site-specific DNA-methyltransferase (adenine-specific)</fullName>
        <ecNumber evidence="1">2.1.1.72</ecNumber>
    </recommendedName>
</protein>
<evidence type="ECO:0000256" key="1">
    <source>
        <dbReference type="ARBA" id="ARBA00011900"/>
    </source>
</evidence>
<dbReference type="Pfam" id="PF07669">
    <property type="entry name" value="Eco57I"/>
    <property type="match status" value="1"/>
</dbReference>